<keyword evidence="4 9" id="KW-0812">Transmembrane</keyword>
<keyword evidence="12" id="KW-1185">Reference proteome</keyword>
<feature type="transmembrane region" description="Helical" evidence="9">
    <location>
        <begin position="162"/>
        <end position="183"/>
    </location>
</feature>
<feature type="transmembrane region" description="Helical" evidence="9">
    <location>
        <begin position="130"/>
        <end position="150"/>
    </location>
</feature>
<dbReference type="PANTHER" id="PTHR48022:SF21">
    <property type="entry name" value="QUINATE TRANSPORTER, PUTATIVE (AFU_ORTHOLOGUE AFUA_6G06960)-RELATED"/>
    <property type="match status" value="1"/>
</dbReference>
<dbReference type="EMBL" id="JAQQWI010000015">
    <property type="protein sequence ID" value="KAK8013045.1"/>
    <property type="molecule type" value="Genomic_DNA"/>
</dbReference>
<dbReference type="PROSITE" id="PS00216">
    <property type="entry name" value="SUGAR_TRANSPORT_1"/>
    <property type="match status" value="2"/>
</dbReference>
<feature type="transmembrane region" description="Helical" evidence="9">
    <location>
        <begin position="327"/>
        <end position="346"/>
    </location>
</feature>
<comment type="caution">
    <text evidence="11">The sequence shown here is derived from an EMBL/GenBank/DDBJ whole genome shotgun (WGS) entry which is preliminary data.</text>
</comment>
<dbReference type="InterPro" id="IPR050360">
    <property type="entry name" value="MFS_Sugar_Transporters"/>
</dbReference>
<evidence type="ECO:0000256" key="5">
    <source>
        <dbReference type="ARBA" id="ARBA00022989"/>
    </source>
</evidence>
<gene>
    <name evidence="11" type="ORF">PG991_010420</name>
</gene>
<evidence type="ECO:0000256" key="6">
    <source>
        <dbReference type="ARBA" id="ARBA00023136"/>
    </source>
</evidence>
<keyword evidence="3 7" id="KW-0813">Transport</keyword>
<feature type="domain" description="Major facilitator superfamily (MFS) profile" evidence="10">
    <location>
        <begin position="29"/>
        <end position="485"/>
    </location>
</feature>
<dbReference type="PANTHER" id="PTHR48022">
    <property type="entry name" value="PLASTIDIC GLUCOSE TRANSPORTER 4"/>
    <property type="match status" value="1"/>
</dbReference>
<feature type="transmembrane region" description="Helical" evidence="9">
    <location>
        <begin position="390"/>
        <end position="416"/>
    </location>
</feature>
<name>A0ABR1RID8_9PEZI</name>
<keyword evidence="5 9" id="KW-1133">Transmembrane helix</keyword>
<feature type="transmembrane region" description="Helical" evidence="9">
    <location>
        <begin position="21"/>
        <end position="42"/>
    </location>
</feature>
<dbReference type="InterPro" id="IPR020846">
    <property type="entry name" value="MFS_dom"/>
</dbReference>
<dbReference type="NCBIfam" id="TIGR00879">
    <property type="entry name" value="SP"/>
    <property type="match status" value="1"/>
</dbReference>
<dbReference type="PROSITE" id="PS00217">
    <property type="entry name" value="SUGAR_TRANSPORT_2"/>
    <property type="match status" value="1"/>
</dbReference>
<dbReference type="SUPFAM" id="SSF103473">
    <property type="entry name" value="MFS general substrate transporter"/>
    <property type="match status" value="1"/>
</dbReference>
<evidence type="ECO:0000313" key="11">
    <source>
        <dbReference type="EMBL" id="KAK8013045.1"/>
    </source>
</evidence>
<protein>
    <submittedName>
        <fullName evidence="11">MFS quinate transporter</fullName>
    </submittedName>
</protein>
<feature type="transmembrane region" description="Helical" evidence="9">
    <location>
        <begin position="358"/>
        <end position="378"/>
    </location>
</feature>
<evidence type="ECO:0000313" key="12">
    <source>
        <dbReference type="Proteomes" id="UP001396898"/>
    </source>
</evidence>
<dbReference type="PROSITE" id="PS50850">
    <property type="entry name" value="MFS"/>
    <property type="match status" value="1"/>
</dbReference>
<feature type="region of interest" description="Disordered" evidence="8">
    <location>
        <begin position="508"/>
        <end position="540"/>
    </location>
</feature>
<dbReference type="InterPro" id="IPR005828">
    <property type="entry name" value="MFS_sugar_transport-like"/>
</dbReference>
<proteinExistence type="inferred from homology"/>
<dbReference type="PRINTS" id="PR00171">
    <property type="entry name" value="SUGRTRNSPORT"/>
</dbReference>
<dbReference type="Pfam" id="PF00083">
    <property type="entry name" value="Sugar_tr"/>
    <property type="match status" value="1"/>
</dbReference>
<dbReference type="Gene3D" id="1.20.1250.20">
    <property type="entry name" value="MFS general substrate transporter like domains"/>
    <property type="match status" value="1"/>
</dbReference>
<evidence type="ECO:0000256" key="2">
    <source>
        <dbReference type="ARBA" id="ARBA00010992"/>
    </source>
</evidence>
<evidence type="ECO:0000256" key="1">
    <source>
        <dbReference type="ARBA" id="ARBA00004141"/>
    </source>
</evidence>
<dbReference type="InterPro" id="IPR003663">
    <property type="entry name" value="Sugar/inositol_transpt"/>
</dbReference>
<comment type="subcellular location">
    <subcellularLocation>
        <location evidence="1">Membrane</location>
        <topology evidence="1">Multi-pass membrane protein</topology>
    </subcellularLocation>
</comment>
<evidence type="ECO:0000259" key="10">
    <source>
        <dbReference type="PROSITE" id="PS50850"/>
    </source>
</evidence>
<evidence type="ECO:0000256" key="3">
    <source>
        <dbReference type="ARBA" id="ARBA00022448"/>
    </source>
</evidence>
<dbReference type="Proteomes" id="UP001396898">
    <property type="component" value="Unassembled WGS sequence"/>
</dbReference>
<reference evidence="11 12" key="1">
    <citation type="submission" date="2023-01" db="EMBL/GenBank/DDBJ databases">
        <title>Analysis of 21 Apiospora genomes using comparative genomics revels a genus with tremendous synthesis potential of carbohydrate active enzymes and secondary metabolites.</title>
        <authorList>
            <person name="Sorensen T."/>
        </authorList>
    </citation>
    <scope>NUCLEOTIDE SEQUENCE [LARGE SCALE GENOMIC DNA]</scope>
    <source>
        <strain evidence="11 12">CBS 20057</strain>
    </source>
</reference>
<feature type="transmembrane region" description="Helical" evidence="9">
    <location>
        <begin position="428"/>
        <end position="448"/>
    </location>
</feature>
<evidence type="ECO:0000256" key="9">
    <source>
        <dbReference type="SAM" id="Phobius"/>
    </source>
</evidence>
<feature type="transmembrane region" description="Helical" evidence="9">
    <location>
        <begin position="460"/>
        <end position="481"/>
    </location>
</feature>
<sequence>MAALLKKIVRNDAMKSDPNEIYGWRVYVLTLSACFGAMSFGWDSGVIGGVIELQTFADAYNLGDPDSVPTANLKGNIVSVLQAGCFAGALAAFYLADRIGRRWSLIGSALFTLSGVVMQAAASGHLEPMYIGRFISGLGVGCSSVVNPIYVSENAPRAIRGLLTSCYQLFIVLGGMISFWGNFAVNKHLSGHRQYIVPLAIQGLPALLLFSLMLISNESPRYLARMDKWEEAKRVLRRVRNLPETHPYLQDEYREIQTQLEHERRVMGDATFWILIKEMAQSASNRKRAALSITLMVCQQMTGTNAINTYAPTIFKNLGVVGQSNSLLSTGVYGIVKVISCLAFLLFMADSLGRRRSLLVSSVGQAFCMFYIGIYVRISPPVDGAAVPPAGYFALVCIFVFAAFFQFGWGPACWIYVAEIPTARLRPLNVALAAATQWLFNFVVARAVPNMLVTVGAHGYGTYLIFGSFCVCMFFFVFFFIPRPRVSVSLEHMDELFGGSKRNLAGAGAAADQDADPDHKSYEANVEVTEDKARRRSQDV</sequence>
<feature type="transmembrane region" description="Helical" evidence="9">
    <location>
        <begin position="103"/>
        <end position="124"/>
    </location>
</feature>
<evidence type="ECO:0000256" key="8">
    <source>
        <dbReference type="SAM" id="MobiDB-lite"/>
    </source>
</evidence>
<feature type="compositionally biased region" description="Basic and acidic residues" evidence="8">
    <location>
        <begin position="529"/>
        <end position="540"/>
    </location>
</feature>
<evidence type="ECO:0000256" key="4">
    <source>
        <dbReference type="ARBA" id="ARBA00022692"/>
    </source>
</evidence>
<feature type="transmembrane region" description="Helical" evidence="9">
    <location>
        <begin position="77"/>
        <end position="96"/>
    </location>
</feature>
<dbReference type="InterPro" id="IPR005829">
    <property type="entry name" value="Sugar_transporter_CS"/>
</dbReference>
<accession>A0ABR1RID8</accession>
<keyword evidence="6 9" id="KW-0472">Membrane</keyword>
<feature type="transmembrane region" description="Helical" evidence="9">
    <location>
        <begin position="289"/>
        <end position="307"/>
    </location>
</feature>
<comment type="similarity">
    <text evidence="2 7">Belongs to the major facilitator superfamily. Sugar transporter (TC 2.A.1.1) family.</text>
</comment>
<dbReference type="InterPro" id="IPR036259">
    <property type="entry name" value="MFS_trans_sf"/>
</dbReference>
<evidence type="ECO:0000256" key="7">
    <source>
        <dbReference type="RuleBase" id="RU003346"/>
    </source>
</evidence>
<organism evidence="11 12">
    <name type="scientific">Apiospora marii</name>
    <dbReference type="NCBI Taxonomy" id="335849"/>
    <lineage>
        <taxon>Eukaryota</taxon>
        <taxon>Fungi</taxon>
        <taxon>Dikarya</taxon>
        <taxon>Ascomycota</taxon>
        <taxon>Pezizomycotina</taxon>
        <taxon>Sordariomycetes</taxon>
        <taxon>Xylariomycetidae</taxon>
        <taxon>Amphisphaeriales</taxon>
        <taxon>Apiosporaceae</taxon>
        <taxon>Apiospora</taxon>
    </lineage>
</organism>
<feature type="transmembrane region" description="Helical" evidence="9">
    <location>
        <begin position="195"/>
        <end position="215"/>
    </location>
</feature>